<keyword evidence="11" id="KW-0206">Cytoskeleton</keyword>
<reference evidence="16" key="1">
    <citation type="submission" date="2025-08" db="UniProtKB">
        <authorList>
            <consortium name="RefSeq"/>
        </authorList>
    </citation>
    <scope>IDENTIFICATION</scope>
    <source>
        <tissue evidence="16">Whole Larva</tissue>
    </source>
</reference>
<keyword evidence="7" id="KW-0597">Phosphoprotein</keyword>
<evidence type="ECO:0000256" key="6">
    <source>
        <dbReference type="ARBA" id="ARBA00022499"/>
    </source>
</evidence>
<evidence type="ECO:0000313" key="15">
    <source>
        <dbReference type="Proteomes" id="UP000695000"/>
    </source>
</evidence>
<evidence type="ECO:0000256" key="7">
    <source>
        <dbReference type="ARBA" id="ARBA00022553"/>
    </source>
</evidence>
<name>A0ABM1MRB7_NICVS</name>
<comment type="similarity">
    <text evidence="12">Belongs to the dynactin subunit 4 family.</text>
</comment>
<evidence type="ECO:0000256" key="12">
    <source>
        <dbReference type="ARBA" id="ARBA00034776"/>
    </source>
</evidence>
<accession>A0ABM1MRB7</accession>
<evidence type="ECO:0000256" key="9">
    <source>
        <dbReference type="ARBA" id="ARBA00022990"/>
    </source>
</evidence>
<keyword evidence="15" id="KW-1185">Reference proteome</keyword>
<dbReference type="PANTHER" id="PTHR13034:SF2">
    <property type="entry name" value="DYNACTIN SUBUNIT 4"/>
    <property type="match status" value="1"/>
</dbReference>
<protein>
    <recommendedName>
        <fullName evidence="13">Dynactin subunit 4</fullName>
    </recommendedName>
</protein>
<keyword evidence="6" id="KW-1017">Isopeptide bond</keyword>
<keyword evidence="9" id="KW-0007">Acetylation</keyword>
<proteinExistence type="inferred from homology"/>
<dbReference type="PANTHER" id="PTHR13034">
    <property type="entry name" value="DYNACTIN P62 SUBUNIT"/>
    <property type="match status" value="1"/>
</dbReference>
<evidence type="ECO:0000256" key="8">
    <source>
        <dbReference type="ARBA" id="ARBA00022843"/>
    </source>
</evidence>
<comment type="subcellular location">
    <subcellularLocation>
        <location evidence="3">Cytoplasm</location>
        <location evidence="3">Cell cortex</location>
    </subcellularLocation>
    <subcellularLocation>
        <location evidence="1">Cytoplasm</location>
        <location evidence="1">Cytoskeleton</location>
        <location evidence="1">Microtubule organizing center</location>
        <location evidence="1">Centrosome</location>
    </subcellularLocation>
    <subcellularLocation>
        <location evidence="2">Cytoplasm</location>
        <location evidence="2">Cytoskeleton</location>
        <location evidence="2">Stress fiber</location>
    </subcellularLocation>
    <subcellularLocation>
        <location evidence="4">Cytoplasm</location>
        <location evidence="4">Myofibril</location>
    </subcellularLocation>
</comment>
<sequence>MAYIVEPDVVRYACMCGLLKPISRLYFCRHCLHLRCGFCVCHEVDSLFCGKCLENLPSTEAKLKKNKCSNCLECPSCHQQLSSKAATVAPKNPEDPKATPKKVIYLCCLNCRWTTRDVGIPDQEVGKSGWPEHENVHTNRLNAIMNHYKKLVLKEKQQQMDKDKKQRKYTTSLAERTGVTASILRKRLGMTELKNPLLEADDLKPAVASKEIVDSIEHLLTTPIKLNDITTIDQRLKLPDWQPTAVDKLYPVHKQLSVKRSLRCRSCEHNVSKPEYSPNSIKFKIQLFAYYHIPEIRIVTVEPLRIGKQCELLIKLINPTQHQTTITILPLEHLDAIQQEDTKVIEDPPETKEPLSFQLLQSSLTSHPRQINAKVGTDVSIPTSSIILPARDDAAEYDDTGETQNFQDDPKLVVFRKSNKAVIKLLVAPMENLELGEEVIAGFTMQHVYTSTIATTTENKEPQKFDHKMKIYLTLGTLVGSQ</sequence>
<evidence type="ECO:0000256" key="3">
    <source>
        <dbReference type="ARBA" id="ARBA00004544"/>
    </source>
</evidence>
<keyword evidence="8" id="KW-0832">Ubl conjugation</keyword>
<evidence type="ECO:0000256" key="11">
    <source>
        <dbReference type="ARBA" id="ARBA00023212"/>
    </source>
</evidence>
<evidence type="ECO:0000256" key="14">
    <source>
        <dbReference type="ARBA" id="ARBA00093507"/>
    </source>
</evidence>
<dbReference type="GeneID" id="108563042"/>
<keyword evidence="5" id="KW-0963">Cytoplasm</keyword>
<gene>
    <name evidence="16" type="primary">LOC108563042</name>
</gene>
<evidence type="ECO:0000256" key="1">
    <source>
        <dbReference type="ARBA" id="ARBA00004300"/>
    </source>
</evidence>
<comment type="subunit">
    <text evidence="14">Subunit of dynactin, a multiprotein complex part of a tripartite complex with dynein and a adapter, such as BICDL1, BICD2 or HOOK3. The dynactin complex is built around ACTR1A/ACTB filament and consists of an actin-related filament composed of a shoulder domain, a pointed end and a barbed end. Its length is defined by its flexible shoulder domain. The soulder is composed of 2 DCTN1 subunits, 4 DCTN2 and 2 DCTN3. The 4 DCNT2 (via N-terminus) bind the ACTR1A filament and act as molecular rulers to determine the length. The pointed end is important for binding dynein-dynactin cargo adapters. Consists of 4 subunits: ACTR10, DCNT4, DCTN5 and DCTN6. The barbed end is composed of a CAPZA1:CAPZB heterodimers, which binds ACTR1A/ACTB filament and dynactin and stabilizes dynactin. Interacts with ATP7B, but not ATP7A, in a copper-dependent manner. Interacts with ANK2; this interaction is required for localization at costameres. Interacts with N4BP2L1.</text>
</comment>
<evidence type="ECO:0000256" key="5">
    <source>
        <dbReference type="ARBA" id="ARBA00022490"/>
    </source>
</evidence>
<evidence type="ECO:0000313" key="16">
    <source>
        <dbReference type="RefSeq" id="XP_017777117.1"/>
    </source>
</evidence>
<evidence type="ECO:0000256" key="10">
    <source>
        <dbReference type="ARBA" id="ARBA00023054"/>
    </source>
</evidence>
<dbReference type="RefSeq" id="XP_017777117.1">
    <property type="nucleotide sequence ID" value="XM_017921628.1"/>
</dbReference>
<evidence type="ECO:0000256" key="4">
    <source>
        <dbReference type="ARBA" id="ARBA00004657"/>
    </source>
</evidence>
<dbReference type="Pfam" id="PF05502">
    <property type="entry name" value="Dynactin_p62"/>
    <property type="match status" value="2"/>
</dbReference>
<dbReference type="InterPro" id="IPR008603">
    <property type="entry name" value="DCTN4"/>
</dbReference>
<dbReference type="Proteomes" id="UP000695000">
    <property type="component" value="Unplaced"/>
</dbReference>
<evidence type="ECO:0000256" key="2">
    <source>
        <dbReference type="ARBA" id="ARBA00004529"/>
    </source>
</evidence>
<evidence type="ECO:0000256" key="13">
    <source>
        <dbReference type="ARBA" id="ARBA00034864"/>
    </source>
</evidence>
<keyword evidence="10" id="KW-0175">Coiled coil</keyword>
<organism evidence="15 16">
    <name type="scientific">Nicrophorus vespilloides</name>
    <name type="common">Boreal carrion beetle</name>
    <dbReference type="NCBI Taxonomy" id="110193"/>
    <lineage>
        <taxon>Eukaryota</taxon>
        <taxon>Metazoa</taxon>
        <taxon>Ecdysozoa</taxon>
        <taxon>Arthropoda</taxon>
        <taxon>Hexapoda</taxon>
        <taxon>Insecta</taxon>
        <taxon>Pterygota</taxon>
        <taxon>Neoptera</taxon>
        <taxon>Endopterygota</taxon>
        <taxon>Coleoptera</taxon>
        <taxon>Polyphaga</taxon>
        <taxon>Staphyliniformia</taxon>
        <taxon>Silphidae</taxon>
        <taxon>Nicrophorinae</taxon>
        <taxon>Nicrophorus</taxon>
    </lineage>
</organism>